<dbReference type="EMBL" id="BMGY01000085">
    <property type="protein sequence ID" value="GGH91741.1"/>
    <property type="molecule type" value="Genomic_DNA"/>
</dbReference>
<protein>
    <submittedName>
        <fullName evidence="1">Uncharacterized protein</fullName>
    </submittedName>
</protein>
<gene>
    <name evidence="1" type="ORF">GCM10011495_40510</name>
</gene>
<dbReference type="Proteomes" id="UP000637774">
    <property type="component" value="Unassembled WGS sequence"/>
</dbReference>
<dbReference type="RefSeq" id="WP_188563917.1">
    <property type="nucleotide sequence ID" value="NZ_BMGY01000085.1"/>
</dbReference>
<evidence type="ECO:0000313" key="1">
    <source>
        <dbReference type="EMBL" id="GGH91741.1"/>
    </source>
</evidence>
<sequence>MKSTVLCFSLLTVLLGSCAPKSEAPKPVGPVLPNDVISLRITGENLDGLGAQLRATGGAGEEGKHVALDAALAKEQIYATHASETIPVATVAHYRAGQKRYEFTATITFLNVKVGAATPAPNSRLRVEWLVNGQVAPGTSQPATAELTASSAAPEARAYLSTNTL</sequence>
<keyword evidence="2" id="KW-1185">Reference proteome</keyword>
<reference evidence="2" key="1">
    <citation type="journal article" date="2019" name="Int. J. Syst. Evol. Microbiol.">
        <title>The Global Catalogue of Microorganisms (GCM) 10K type strain sequencing project: providing services to taxonomists for standard genome sequencing and annotation.</title>
        <authorList>
            <consortium name="The Broad Institute Genomics Platform"/>
            <consortium name="The Broad Institute Genome Sequencing Center for Infectious Disease"/>
            <person name="Wu L."/>
            <person name="Ma J."/>
        </authorList>
    </citation>
    <scope>NUCLEOTIDE SEQUENCE [LARGE SCALE GENOMIC DNA]</scope>
    <source>
        <strain evidence="2">CGMCC 1.14966</strain>
    </source>
</reference>
<evidence type="ECO:0000313" key="2">
    <source>
        <dbReference type="Proteomes" id="UP000637774"/>
    </source>
</evidence>
<organism evidence="1 2">
    <name type="scientific">Hymenobacter frigidus</name>
    <dbReference type="NCBI Taxonomy" id="1524095"/>
    <lineage>
        <taxon>Bacteria</taxon>
        <taxon>Pseudomonadati</taxon>
        <taxon>Bacteroidota</taxon>
        <taxon>Cytophagia</taxon>
        <taxon>Cytophagales</taxon>
        <taxon>Hymenobacteraceae</taxon>
        <taxon>Hymenobacter</taxon>
    </lineage>
</organism>
<name>A0ABQ2AIJ9_9BACT</name>
<proteinExistence type="predicted"/>
<accession>A0ABQ2AIJ9</accession>
<dbReference type="PROSITE" id="PS51257">
    <property type="entry name" value="PROKAR_LIPOPROTEIN"/>
    <property type="match status" value="1"/>
</dbReference>
<comment type="caution">
    <text evidence="1">The sequence shown here is derived from an EMBL/GenBank/DDBJ whole genome shotgun (WGS) entry which is preliminary data.</text>
</comment>